<dbReference type="OrthoDB" id="5522265at2"/>
<dbReference type="CDD" id="cd02440">
    <property type="entry name" value="AdoMet_MTases"/>
    <property type="match status" value="1"/>
</dbReference>
<dbReference type="InterPro" id="IPR041698">
    <property type="entry name" value="Methyltransf_25"/>
</dbReference>
<feature type="binding site" evidence="3">
    <location>
        <position position="24"/>
    </location>
    <ligand>
        <name>Zn(2+)</name>
        <dbReference type="ChEBI" id="CHEBI:29105"/>
    </ligand>
</feature>
<dbReference type="PIRSF" id="PIRSF018249">
    <property type="entry name" value="MyrA_prd"/>
    <property type="match status" value="1"/>
</dbReference>
<dbReference type="PANTHER" id="PTHR44942">
    <property type="entry name" value="METHYLTRANSF_11 DOMAIN-CONTAINING PROTEIN"/>
    <property type="match status" value="1"/>
</dbReference>
<feature type="domain" description="Methyltransferase" evidence="5">
    <location>
        <begin position="84"/>
        <end position="164"/>
    </location>
</feature>
<feature type="domain" description="23S rRNA (guanine(745)-N(1))-methyltransferase N-terminal" evidence="6">
    <location>
        <begin position="2"/>
        <end position="45"/>
    </location>
</feature>
<accession>A0A109UGF2</accession>
<sequence length="262" mass="29939">MLQCPVCKDKLMNKGTQWICGQGHSYDLSRKNTLNLLMSQKRKSKIQGDDKKMVDARSRFLDQGYYRVLCEGIIEQIPPHVTNIVDLGCGEGWYTQQIHRAFPVETIGIDISKTAVDKASQRNKSITWVIGSSYAISLLDDSVDVCYSVFAPFDPKEVQRILKEGGTFIQVVPDADHLYELKELVYDAVRLNDPVPYLQELKLETERKIDAMIEIEGNQALLDLFSMTPYTYTTPQKFVSRLHGVDKLCVRIACYVRKYTKN</sequence>
<reference evidence="7 8" key="1">
    <citation type="submission" date="2015-10" db="EMBL/GenBank/DDBJ databases">
        <title>Erysipelothrix larvae sp. LV19 isolated from the larval gut of the rhinoceros beetle, Trypoxylus dichotomus.</title>
        <authorList>
            <person name="Lim S."/>
            <person name="Kim B.-C."/>
        </authorList>
    </citation>
    <scope>NUCLEOTIDE SEQUENCE [LARGE SCALE GENOMIC DNA]</scope>
    <source>
        <strain evidence="7 8">LV19</strain>
    </source>
</reference>
<dbReference type="RefSeq" id="WP_067630174.1">
    <property type="nucleotide sequence ID" value="NZ_CP013213.1"/>
</dbReference>
<keyword evidence="3" id="KW-0479">Metal-binding</keyword>
<dbReference type="GO" id="GO:0008168">
    <property type="term" value="F:methyltransferase activity"/>
    <property type="evidence" value="ECO:0007669"/>
    <property type="project" value="UniProtKB-KW"/>
</dbReference>
<evidence type="ECO:0000259" key="5">
    <source>
        <dbReference type="Pfam" id="PF13649"/>
    </source>
</evidence>
<evidence type="ECO:0000313" key="7">
    <source>
        <dbReference type="EMBL" id="AMC92627.1"/>
    </source>
</evidence>
<dbReference type="STRING" id="1514105.AOC36_01040"/>
<keyword evidence="2" id="KW-0808">Transferase</keyword>
<dbReference type="Proteomes" id="UP000063781">
    <property type="component" value="Chromosome"/>
</dbReference>
<dbReference type="InterPro" id="IPR016718">
    <property type="entry name" value="rRNA_m1G-MeTrfase_A_prd"/>
</dbReference>
<keyword evidence="8" id="KW-1185">Reference proteome</keyword>
<keyword evidence="1" id="KW-0489">Methyltransferase</keyword>
<keyword evidence="4" id="KW-0949">S-adenosyl-L-methionine</keyword>
<dbReference type="Pfam" id="PF13649">
    <property type="entry name" value="Methyltransf_25"/>
    <property type="match status" value="1"/>
</dbReference>
<dbReference type="EMBL" id="CP013213">
    <property type="protein sequence ID" value="AMC92627.1"/>
    <property type="molecule type" value="Genomic_DNA"/>
</dbReference>
<dbReference type="Pfam" id="PF21302">
    <property type="entry name" value="Zn_ribbon_RlmA"/>
    <property type="match status" value="1"/>
</dbReference>
<dbReference type="AlphaFoldDB" id="A0A109UGF2"/>
<dbReference type="InterPro" id="IPR029063">
    <property type="entry name" value="SAM-dependent_MTases_sf"/>
</dbReference>
<dbReference type="GO" id="GO:0032259">
    <property type="term" value="P:methylation"/>
    <property type="evidence" value="ECO:0007669"/>
    <property type="project" value="UniProtKB-KW"/>
</dbReference>
<feature type="binding site" evidence="4">
    <location>
        <position position="66"/>
    </location>
    <ligand>
        <name>S-adenosyl-L-methionine</name>
        <dbReference type="ChEBI" id="CHEBI:59789"/>
    </ligand>
</feature>
<evidence type="ECO:0000256" key="1">
    <source>
        <dbReference type="ARBA" id="ARBA00022603"/>
    </source>
</evidence>
<dbReference type="InterPro" id="IPR051052">
    <property type="entry name" value="Diverse_substrate_MTase"/>
</dbReference>
<evidence type="ECO:0000256" key="4">
    <source>
        <dbReference type="PIRSR" id="PIRSR018249-2"/>
    </source>
</evidence>
<dbReference type="KEGG" id="erl:AOC36_01040"/>
<dbReference type="SUPFAM" id="SSF53335">
    <property type="entry name" value="S-adenosyl-L-methionine-dependent methyltransferases"/>
    <property type="match status" value="1"/>
</dbReference>
<dbReference type="Gene3D" id="3.40.50.150">
    <property type="entry name" value="Vaccinia Virus protein VP39"/>
    <property type="match status" value="1"/>
</dbReference>
<dbReference type="GO" id="GO:0046872">
    <property type="term" value="F:metal ion binding"/>
    <property type="evidence" value="ECO:0007669"/>
    <property type="project" value="UniProtKB-KW"/>
</dbReference>
<proteinExistence type="predicted"/>
<feature type="binding site" evidence="3">
    <location>
        <position position="7"/>
    </location>
    <ligand>
        <name>Zn(2+)</name>
        <dbReference type="ChEBI" id="CHEBI:29105"/>
    </ligand>
</feature>
<feature type="binding site" evidence="4">
    <location>
        <begin position="91"/>
        <end position="92"/>
    </location>
    <ligand>
        <name>S-adenosyl-L-methionine</name>
        <dbReference type="ChEBI" id="CHEBI:59789"/>
    </ligand>
</feature>
<dbReference type="PANTHER" id="PTHR44942:SF4">
    <property type="entry name" value="METHYLTRANSFERASE TYPE 11 DOMAIN-CONTAINING PROTEIN"/>
    <property type="match status" value="1"/>
</dbReference>
<protein>
    <submittedName>
        <fullName evidence="7">Uncharacterized protein</fullName>
    </submittedName>
</protein>
<feature type="binding site" evidence="3">
    <location>
        <position position="20"/>
    </location>
    <ligand>
        <name>Zn(2+)</name>
        <dbReference type="ChEBI" id="CHEBI:29105"/>
    </ligand>
</feature>
<organism evidence="7 8">
    <name type="scientific">Erysipelothrix larvae</name>
    <dbReference type="NCBI Taxonomy" id="1514105"/>
    <lineage>
        <taxon>Bacteria</taxon>
        <taxon>Bacillati</taxon>
        <taxon>Bacillota</taxon>
        <taxon>Erysipelotrichia</taxon>
        <taxon>Erysipelotrichales</taxon>
        <taxon>Erysipelotrichaceae</taxon>
        <taxon>Erysipelothrix</taxon>
    </lineage>
</organism>
<feature type="binding site" evidence="3">
    <location>
        <position position="4"/>
    </location>
    <ligand>
        <name>Zn(2+)</name>
        <dbReference type="ChEBI" id="CHEBI:29105"/>
    </ligand>
</feature>
<evidence type="ECO:0000259" key="6">
    <source>
        <dbReference type="Pfam" id="PF21302"/>
    </source>
</evidence>
<name>A0A109UGF2_9FIRM</name>
<keyword evidence="3" id="KW-0862">Zinc</keyword>
<evidence type="ECO:0000313" key="8">
    <source>
        <dbReference type="Proteomes" id="UP000063781"/>
    </source>
</evidence>
<dbReference type="InterPro" id="IPR048647">
    <property type="entry name" value="RlmA_N"/>
</dbReference>
<feature type="binding site" evidence="4">
    <location>
        <position position="177"/>
    </location>
    <ligand>
        <name>S-adenosyl-L-methionine</name>
        <dbReference type="ChEBI" id="CHEBI:59789"/>
    </ligand>
</feature>
<evidence type="ECO:0000256" key="3">
    <source>
        <dbReference type="PIRSR" id="PIRSR018249-1"/>
    </source>
</evidence>
<evidence type="ECO:0000256" key="2">
    <source>
        <dbReference type="ARBA" id="ARBA00022679"/>
    </source>
</evidence>
<gene>
    <name evidence="7" type="ORF">AOC36_01040</name>
</gene>